<evidence type="ECO:0000256" key="2">
    <source>
        <dbReference type="ARBA" id="ARBA00022840"/>
    </source>
</evidence>
<feature type="transmembrane region" description="Helical" evidence="4">
    <location>
        <begin position="242"/>
        <end position="259"/>
    </location>
</feature>
<keyword evidence="8" id="KW-1185">Reference proteome</keyword>
<protein>
    <recommendedName>
        <fullName evidence="9">MutS-like protein</fullName>
    </recommendedName>
</protein>
<dbReference type="SMART" id="SM00534">
    <property type="entry name" value="MUTSac"/>
    <property type="match status" value="1"/>
</dbReference>
<gene>
    <name evidence="7" type="ORF">ACFS6J_11815</name>
</gene>
<dbReference type="InterPro" id="IPR036187">
    <property type="entry name" value="DNA_mismatch_repair_MutS_sf"/>
</dbReference>
<evidence type="ECO:0000313" key="8">
    <source>
        <dbReference type="Proteomes" id="UP001597560"/>
    </source>
</evidence>
<keyword evidence="4" id="KW-1133">Transmembrane helix</keyword>
<proteinExistence type="predicted"/>
<feature type="domain" description="DNA mismatch repair proteins mutS family" evidence="6">
    <location>
        <begin position="421"/>
        <end position="598"/>
    </location>
</feature>
<dbReference type="SUPFAM" id="SSF52540">
    <property type="entry name" value="P-loop containing nucleoside triphosphate hydrolases"/>
    <property type="match status" value="1"/>
</dbReference>
<dbReference type="PANTHER" id="PTHR11361:SF99">
    <property type="entry name" value="DNA MISMATCH REPAIR PROTEIN"/>
    <property type="match status" value="1"/>
</dbReference>
<dbReference type="Pfam" id="PF00488">
    <property type="entry name" value="MutS_V"/>
    <property type="match status" value="1"/>
</dbReference>
<dbReference type="InterPro" id="IPR045076">
    <property type="entry name" value="MutS"/>
</dbReference>
<keyword evidence="2" id="KW-0067">ATP-binding</keyword>
<evidence type="ECO:0000259" key="5">
    <source>
        <dbReference type="SMART" id="SM00533"/>
    </source>
</evidence>
<keyword evidence="3" id="KW-0238">DNA-binding</keyword>
<dbReference type="Gene3D" id="3.40.50.300">
    <property type="entry name" value="P-loop containing nucleotide triphosphate hydrolases"/>
    <property type="match status" value="1"/>
</dbReference>
<evidence type="ECO:0000313" key="7">
    <source>
        <dbReference type="EMBL" id="MFD2962476.1"/>
    </source>
</evidence>
<evidence type="ECO:0000256" key="3">
    <source>
        <dbReference type="ARBA" id="ARBA00023125"/>
    </source>
</evidence>
<evidence type="ECO:0000259" key="6">
    <source>
        <dbReference type="SMART" id="SM00534"/>
    </source>
</evidence>
<keyword evidence="1" id="KW-0547">Nucleotide-binding</keyword>
<dbReference type="SMART" id="SM00533">
    <property type="entry name" value="MUTSd"/>
    <property type="match status" value="1"/>
</dbReference>
<dbReference type="Gene3D" id="1.10.1420.10">
    <property type="match status" value="1"/>
</dbReference>
<feature type="domain" description="DNA mismatch repair protein MutS core" evidence="5">
    <location>
        <begin position="129"/>
        <end position="408"/>
    </location>
</feature>
<dbReference type="PANTHER" id="PTHR11361">
    <property type="entry name" value="DNA MISMATCH REPAIR PROTEIN MUTS FAMILY MEMBER"/>
    <property type="match status" value="1"/>
</dbReference>
<evidence type="ECO:0008006" key="9">
    <source>
        <dbReference type="Google" id="ProtNLM"/>
    </source>
</evidence>
<accession>A0ABW6B348</accession>
<dbReference type="InterPro" id="IPR000432">
    <property type="entry name" value="DNA_mismatch_repair_MutS_C"/>
</dbReference>
<feature type="transmembrane region" description="Helical" evidence="4">
    <location>
        <begin position="35"/>
        <end position="53"/>
    </location>
</feature>
<evidence type="ECO:0000256" key="1">
    <source>
        <dbReference type="ARBA" id="ARBA00022741"/>
    </source>
</evidence>
<name>A0ABW6B348_9SPHI</name>
<dbReference type="RefSeq" id="WP_377610684.1">
    <property type="nucleotide sequence ID" value="NZ_JBHUPA010000007.1"/>
</dbReference>
<dbReference type="InterPro" id="IPR027417">
    <property type="entry name" value="P-loop_NTPase"/>
</dbReference>
<evidence type="ECO:0000256" key="4">
    <source>
        <dbReference type="SAM" id="Phobius"/>
    </source>
</evidence>
<comment type="caution">
    <text evidence="7">The sequence shown here is derived from an EMBL/GenBank/DDBJ whole genome shotgun (WGS) entry which is preliminary data.</text>
</comment>
<dbReference type="SUPFAM" id="SSF48334">
    <property type="entry name" value="DNA repair protein MutS, domain III"/>
    <property type="match status" value="1"/>
</dbReference>
<organism evidence="7 8">
    <name type="scientific">Olivibacter jilunii</name>
    <dbReference type="NCBI Taxonomy" id="985016"/>
    <lineage>
        <taxon>Bacteria</taxon>
        <taxon>Pseudomonadati</taxon>
        <taxon>Bacteroidota</taxon>
        <taxon>Sphingobacteriia</taxon>
        <taxon>Sphingobacteriales</taxon>
        <taxon>Sphingobacteriaceae</taxon>
        <taxon>Olivibacter</taxon>
    </lineage>
</organism>
<dbReference type="InterPro" id="IPR007696">
    <property type="entry name" value="DNA_mismatch_repair_MutS_core"/>
</dbReference>
<feature type="transmembrane region" description="Helical" evidence="4">
    <location>
        <begin position="59"/>
        <end position="79"/>
    </location>
</feature>
<keyword evidence="4" id="KW-0472">Membrane</keyword>
<dbReference type="Proteomes" id="UP001597560">
    <property type="component" value="Unassembled WGS sequence"/>
</dbReference>
<dbReference type="EMBL" id="JBHUPA010000007">
    <property type="protein sequence ID" value="MFD2962476.1"/>
    <property type="molecule type" value="Genomic_DNA"/>
</dbReference>
<dbReference type="Pfam" id="PF05192">
    <property type="entry name" value="MutS_III"/>
    <property type="match status" value="1"/>
</dbReference>
<reference evidence="8" key="1">
    <citation type="journal article" date="2019" name="Int. J. Syst. Evol. Microbiol.">
        <title>The Global Catalogue of Microorganisms (GCM) 10K type strain sequencing project: providing services to taxonomists for standard genome sequencing and annotation.</title>
        <authorList>
            <consortium name="The Broad Institute Genomics Platform"/>
            <consortium name="The Broad Institute Genome Sequencing Center for Infectious Disease"/>
            <person name="Wu L."/>
            <person name="Ma J."/>
        </authorList>
    </citation>
    <scope>NUCLEOTIDE SEQUENCE [LARGE SCALE GENOMIC DNA]</scope>
    <source>
        <strain evidence="8">KCTC 23098</strain>
    </source>
</reference>
<sequence>MKPNAHIDLHTLYSTRSSAFSEKENHFKKKANRYAALRLFFGISIIVALWMAITYLAISWLAVALVSTVVYIALVFAHAKVNKQQVKFRRLKMINEVEKSALSGDYTSLPSGSPYIDHNHPFTFDIDIFGDQSLFQYVNRTCTSSGERLLANNLKHKLVAIEKIIERQKAISALTPLLDFRQQFMVIGADNPEKPEDLSQLMAWLASPKSTLNRPLIRFLSFLLSGITFALFILALAELVPYVSLVLSVLINLAFIQLFNHTINKTHAVISRKYNLLRKYAYLLELLNLQTFTDPFLTSLLEKSDQAHVGIKRLSILMSFFDQRLNDLVAVVLNGFFLSDIHCIVGLDKWKNKHRESMPSWLDSIFIVDELNSFANFAFNNPSYCFPQFTSSTFIETKGLGHPLMRKNACVLNDFIPSDKEKVVVLTGANMSGKSTFLRAIGINTVLANCGAPVYATSFAFNNAEVYTSMRVMDSLEQNTSYFYAELERLSLIMNKLRSGQKMIILLDEILKGTNSADKLAGSIGLIEEFLRHDCLCIIATHDLDLGKLESKYPLGVSNYCFESRLEANELYFDYKINKGIAKNKNATHLMQKAGLIK</sequence>
<feature type="transmembrane region" description="Helical" evidence="4">
    <location>
        <begin position="216"/>
        <end position="236"/>
    </location>
</feature>
<keyword evidence="4" id="KW-0812">Transmembrane</keyword>